<evidence type="ECO:0000313" key="5">
    <source>
        <dbReference type="EMBL" id="DAE26906.1"/>
    </source>
</evidence>
<evidence type="ECO:0000256" key="2">
    <source>
        <dbReference type="ARBA" id="ARBA00023125"/>
    </source>
</evidence>
<dbReference type="Gene3D" id="1.10.150.130">
    <property type="match status" value="1"/>
</dbReference>
<organism evidence="5">
    <name type="scientific">virus sp. ct6Ax4</name>
    <dbReference type="NCBI Taxonomy" id="2826791"/>
    <lineage>
        <taxon>Viruses</taxon>
    </lineage>
</organism>
<dbReference type="GO" id="GO:0015074">
    <property type="term" value="P:DNA integration"/>
    <property type="evidence" value="ECO:0007669"/>
    <property type="project" value="InterPro"/>
</dbReference>
<dbReference type="InterPro" id="IPR011010">
    <property type="entry name" value="DNA_brk_join_enz"/>
</dbReference>
<evidence type="ECO:0000259" key="4">
    <source>
        <dbReference type="Pfam" id="PF00589"/>
    </source>
</evidence>
<protein>
    <submittedName>
        <fullName evidence="5">Integrase</fullName>
    </submittedName>
</protein>
<comment type="similarity">
    <text evidence="1">Belongs to the 'phage' integrase family.</text>
</comment>
<evidence type="ECO:0000256" key="3">
    <source>
        <dbReference type="ARBA" id="ARBA00023172"/>
    </source>
</evidence>
<dbReference type="InterPro" id="IPR002104">
    <property type="entry name" value="Integrase_catalytic"/>
</dbReference>
<dbReference type="GO" id="GO:0006310">
    <property type="term" value="P:DNA recombination"/>
    <property type="evidence" value="ECO:0007669"/>
    <property type="project" value="UniProtKB-KW"/>
</dbReference>
<dbReference type="SUPFAM" id="SSF56349">
    <property type="entry name" value="DNA breaking-rejoining enzymes"/>
    <property type="match status" value="1"/>
</dbReference>
<dbReference type="InterPro" id="IPR013762">
    <property type="entry name" value="Integrase-like_cat_sf"/>
</dbReference>
<reference evidence="5" key="1">
    <citation type="journal article" date="2021" name="Proc. Natl. Acad. Sci. U.S.A.">
        <title>A Catalog of Tens of Thousands of Viruses from Human Metagenomes Reveals Hidden Associations with Chronic Diseases.</title>
        <authorList>
            <person name="Tisza M.J."/>
            <person name="Buck C.B."/>
        </authorList>
    </citation>
    <scope>NUCLEOTIDE SEQUENCE</scope>
    <source>
        <strain evidence="5">Ct6Ax4</strain>
    </source>
</reference>
<feature type="domain" description="Tyr recombinase" evidence="4">
    <location>
        <begin position="266"/>
        <end position="331"/>
    </location>
</feature>
<dbReference type="Pfam" id="PF00589">
    <property type="entry name" value="Phage_integrase"/>
    <property type="match status" value="1"/>
</dbReference>
<dbReference type="InterPro" id="IPR010998">
    <property type="entry name" value="Integrase_recombinase_N"/>
</dbReference>
<evidence type="ECO:0000256" key="1">
    <source>
        <dbReference type="ARBA" id="ARBA00008857"/>
    </source>
</evidence>
<dbReference type="GO" id="GO:0003677">
    <property type="term" value="F:DNA binding"/>
    <property type="evidence" value="ECO:0007669"/>
    <property type="project" value="UniProtKB-KW"/>
</dbReference>
<name>A0A8S5R6W6_9VIRU</name>
<dbReference type="EMBL" id="BK015824">
    <property type="protein sequence ID" value="DAE26906.1"/>
    <property type="molecule type" value="Genomic_DNA"/>
</dbReference>
<accession>A0A8S5R6W6</accession>
<keyword evidence="2" id="KW-0238">DNA-binding</keyword>
<sequence>MATAKKLPSGSWRCLVYDYTDANGKRKYKSITNDDPSPAGKRMCERDAAEYAALKAQLRSNNSSLTISEAIDKYISTYPQLSESTVAGYRTIQKYGFQNIISSKLSSLSKEILQEAINEECKRPSQSTRSKGEPISAKTVKNEWGLIATIINEYYPFAYSVKLPQDNPTVHELSTPDVIFKVVKGTNIELPVLLAMWLSFSMSEIKGLTKSKSIKGHYLYIDQVTIHVNGQDIDKSVAKNPKRNRMLEIPDYIYDLIQKVDGDRLVPQSGKAVSNKFSRLLANNGIPHMSFHDLRHVSASVMALLNVPDKYAQDRGGWKTDKTMKSRYMQTFDSVRRDVDKKIDNYFYDALFGEAESAIKRKYEAWLTLYEKEDSQDSKVEFSKWMQHEMQHKI</sequence>
<proteinExistence type="inferred from homology"/>
<dbReference type="Gene3D" id="1.10.443.10">
    <property type="entry name" value="Intergrase catalytic core"/>
    <property type="match status" value="1"/>
</dbReference>
<keyword evidence="3" id="KW-0233">DNA recombination</keyword>